<dbReference type="InterPro" id="IPR005061">
    <property type="entry name" value="Ist1"/>
</dbReference>
<organism evidence="2 3">
    <name type="scientific">Dioscorea cayennensis subsp. rotundata</name>
    <name type="common">White Guinea yam</name>
    <name type="synonym">Dioscorea rotundata</name>
    <dbReference type="NCBI Taxonomy" id="55577"/>
    <lineage>
        <taxon>Eukaryota</taxon>
        <taxon>Viridiplantae</taxon>
        <taxon>Streptophyta</taxon>
        <taxon>Embryophyta</taxon>
        <taxon>Tracheophyta</taxon>
        <taxon>Spermatophyta</taxon>
        <taxon>Magnoliopsida</taxon>
        <taxon>Liliopsida</taxon>
        <taxon>Dioscoreales</taxon>
        <taxon>Dioscoreaceae</taxon>
        <taxon>Dioscorea</taxon>
    </lineage>
</organism>
<dbReference type="PANTHER" id="PTHR12161">
    <property type="entry name" value="IST1 FAMILY MEMBER"/>
    <property type="match status" value="1"/>
</dbReference>
<accession>A0AB40CTD4</accession>
<protein>
    <submittedName>
        <fullName evidence="3">Uncharacterized protein LOC120278669</fullName>
    </submittedName>
</protein>
<comment type="similarity">
    <text evidence="1">Belongs to the IST1 family.</text>
</comment>
<dbReference type="Proteomes" id="UP001515500">
    <property type="component" value="Chromosome 16"/>
</dbReference>
<dbReference type="AlphaFoldDB" id="A0AB40CTD4"/>
<dbReference type="Gene3D" id="1.20.1260.60">
    <property type="entry name" value="Vacuolar protein sorting-associated protein Ist1"/>
    <property type="match status" value="1"/>
</dbReference>
<reference evidence="3" key="1">
    <citation type="submission" date="2025-08" db="UniProtKB">
        <authorList>
            <consortium name="RefSeq"/>
        </authorList>
    </citation>
    <scope>IDENTIFICATION</scope>
</reference>
<evidence type="ECO:0000313" key="2">
    <source>
        <dbReference type="Proteomes" id="UP001515500"/>
    </source>
</evidence>
<proteinExistence type="inferred from homology"/>
<dbReference type="PANTHER" id="PTHR12161:SF16">
    <property type="entry name" value="REGULATOR OF VPS4 ACTIVITY IN THE MVB PATHWAY PROTEIN"/>
    <property type="match status" value="1"/>
</dbReference>
<sequence length="185" mass="21028">MQMLGSKRISKKKLNGLLLSSISETANLIKMHQEHQTIAEADVVHLLQTSQTRRALLWVERVMKEQNMLDVLLIVQMSLQLLSEKVVQIQIHRLCPNELREVVASLIFAAPRCGECPQLRKLSLRLQSWFLKHSFATATEANQQMVDLLSTKQPSLDSRLQALHLIAKDNGITLNPNNILLSEFD</sequence>
<dbReference type="GeneID" id="120278669"/>
<keyword evidence="2" id="KW-1185">Reference proteome</keyword>
<dbReference type="GO" id="GO:0015031">
    <property type="term" value="P:protein transport"/>
    <property type="evidence" value="ECO:0007669"/>
    <property type="project" value="InterPro"/>
</dbReference>
<evidence type="ECO:0000313" key="3">
    <source>
        <dbReference type="RefSeq" id="XP_039141333.1"/>
    </source>
</evidence>
<gene>
    <name evidence="3" type="primary">LOC120278669</name>
</gene>
<dbReference type="Pfam" id="PF03398">
    <property type="entry name" value="Ist1"/>
    <property type="match status" value="1"/>
</dbReference>
<dbReference type="InterPro" id="IPR042277">
    <property type="entry name" value="IST1-like"/>
</dbReference>
<dbReference type="RefSeq" id="XP_039141333.1">
    <property type="nucleotide sequence ID" value="XM_039285399.1"/>
</dbReference>
<evidence type="ECO:0000256" key="1">
    <source>
        <dbReference type="ARBA" id="ARBA00005536"/>
    </source>
</evidence>
<name>A0AB40CTD4_DIOCR</name>